<organism evidence="2 3">
    <name type="scientific">Arthrobacter woluwensis</name>
    <dbReference type="NCBI Taxonomy" id="156980"/>
    <lineage>
        <taxon>Bacteria</taxon>
        <taxon>Bacillati</taxon>
        <taxon>Actinomycetota</taxon>
        <taxon>Actinomycetes</taxon>
        <taxon>Micrococcales</taxon>
        <taxon>Micrococcaceae</taxon>
        <taxon>Arthrobacter</taxon>
    </lineage>
</organism>
<dbReference type="Proteomes" id="UP000182652">
    <property type="component" value="Unassembled WGS sequence"/>
</dbReference>
<evidence type="ECO:0000313" key="3">
    <source>
        <dbReference type="Proteomes" id="UP000182652"/>
    </source>
</evidence>
<reference evidence="2 3" key="1">
    <citation type="submission" date="2016-10" db="EMBL/GenBank/DDBJ databases">
        <authorList>
            <person name="de Groot N.N."/>
        </authorList>
    </citation>
    <scope>NUCLEOTIDE SEQUENCE [LARGE SCALE GENOMIC DNA]</scope>
    <source>
        <strain evidence="2 3">DSM 10495</strain>
    </source>
</reference>
<dbReference type="AlphaFoldDB" id="A0A1H4SH11"/>
<protein>
    <submittedName>
        <fullName evidence="2">Uncharacterized protein</fullName>
    </submittedName>
</protein>
<feature type="transmembrane region" description="Helical" evidence="1">
    <location>
        <begin position="124"/>
        <end position="143"/>
    </location>
</feature>
<feature type="transmembrane region" description="Helical" evidence="1">
    <location>
        <begin position="6"/>
        <end position="24"/>
    </location>
</feature>
<sequence length="171" mass="17472">MPFHDLLHLAAVVLTAVAVGVHPGWRSRLRLPRLTGCVLMLVAMVDVAYLGLLSVVVWVPALVLSAIALSALGRRERSGCVARLHDSLGLIVMAVLLPFMHPAAGPGSPAATAHAGHASAGGMLGVLTVVLVLCHVAGSLWGVARTVEPAARGQYLLMGGATALMSAAVLG</sequence>
<keyword evidence="1" id="KW-1133">Transmembrane helix</keyword>
<keyword evidence="1" id="KW-0812">Transmembrane</keyword>
<feature type="transmembrane region" description="Helical" evidence="1">
    <location>
        <begin position="84"/>
        <end position="104"/>
    </location>
</feature>
<gene>
    <name evidence="2" type="ORF">SAMN04489745_2857</name>
</gene>
<proteinExistence type="predicted"/>
<evidence type="ECO:0000256" key="1">
    <source>
        <dbReference type="SAM" id="Phobius"/>
    </source>
</evidence>
<keyword evidence="3" id="KW-1185">Reference proteome</keyword>
<name>A0A1H4SH11_9MICC</name>
<keyword evidence="1" id="KW-0472">Membrane</keyword>
<dbReference type="EMBL" id="FNSN01000003">
    <property type="protein sequence ID" value="SEC43284.1"/>
    <property type="molecule type" value="Genomic_DNA"/>
</dbReference>
<dbReference type="RefSeq" id="WP_066216743.1">
    <property type="nucleotide sequence ID" value="NZ_FNSN01000003.1"/>
</dbReference>
<accession>A0A1H4SH11</accession>
<feature type="transmembrane region" description="Helical" evidence="1">
    <location>
        <begin position="55"/>
        <end position="72"/>
    </location>
</feature>
<evidence type="ECO:0000313" key="2">
    <source>
        <dbReference type="EMBL" id="SEC43284.1"/>
    </source>
</evidence>